<evidence type="ECO:0000256" key="3">
    <source>
        <dbReference type="ARBA" id="ARBA00022842"/>
    </source>
</evidence>
<dbReference type="GO" id="GO:0016836">
    <property type="term" value="F:hydro-lyase activity"/>
    <property type="evidence" value="ECO:0007669"/>
    <property type="project" value="TreeGrafter"/>
</dbReference>
<dbReference type="SMART" id="SM00922">
    <property type="entry name" value="MR_MLE"/>
    <property type="match status" value="1"/>
</dbReference>
<dbReference type="PANTHER" id="PTHR13794">
    <property type="entry name" value="ENOLASE SUPERFAMILY, MANDELATE RACEMASE"/>
    <property type="match status" value="1"/>
</dbReference>
<keyword evidence="3" id="KW-0460">Magnesium</keyword>
<dbReference type="Pfam" id="PF13378">
    <property type="entry name" value="MR_MLE_C"/>
    <property type="match status" value="1"/>
</dbReference>
<evidence type="ECO:0000259" key="4">
    <source>
        <dbReference type="SMART" id="SM00922"/>
    </source>
</evidence>
<evidence type="ECO:0000313" key="6">
    <source>
        <dbReference type="Proteomes" id="UP001174909"/>
    </source>
</evidence>
<evidence type="ECO:0000313" key="5">
    <source>
        <dbReference type="EMBL" id="CAI8020626.1"/>
    </source>
</evidence>
<dbReference type="Proteomes" id="UP001174909">
    <property type="component" value="Unassembled WGS sequence"/>
</dbReference>
<protein>
    <submittedName>
        <fullName evidence="5">Arabinonate dehydratase</fullName>
    </submittedName>
</protein>
<dbReference type="InterPro" id="IPR036849">
    <property type="entry name" value="Enolase-like_C_sf"/>
</dbReference>
<feature type="domain" description="Mandelate racemase/muconate lactonizing enzyme C-terminal" evidence="4">
    <location>
        <begin position="123"/>
        <end position="211"/>
    </location>
</feature>
<dbReference type="GO" id="GO:0016052">
    <property type="term" value="P:carbohydrate catabolic process"/>
    <property type="evidence" value="ECO:0007669"/>
    <property type="project" value="TreeGrafter"/>
</dbReference>
<accession>A0AA35S1S6</accession>
<dbReference type="AlphaFoldDB" id="A0AA35S1S6"/>
<keyword evidence="6" id="KW-1185">Reference proteome</keyword>
<dbReference type="EMBL" id="CASHTH010001839">
    <property type="protein sequence ID" value="CAI8020626.1"/>
    <property type="molecule type" value="Genomic_DNA"/>
</dbReference>
<proteinExistence type="predicted"/>
<evidence type="ECO:0000256" key="1">
    <source>
        <dbReference type="ARBA" id="ARBA00001946"/>
    </source>
</evidence>
<dbReference type="SUPFAM" id="SSF54826">
    <property type="entry name" value="Enolase N-terminal domain-like"/>
    <property type="match status" value="1"/>
</dbReference>
<dbReference type="PANTHER" id="PTHR13794:SF58">
    <property type="entry name" value="MITOCHONDRIAL ENOLASE SUPERFAMILY MEMBER 1"/>
    <property type="match status" value="1"/>
</dbReference>
<dbReference type="GO" id="GO:0000287">
    <property type="term" value="F:magnesium ion binding"/>
    <property type="evidence" value="ECO:0007669"/>
    <property type="project" value="TreeGrafter"/>
</dbReference>
<comment type="caution">
    <text evidence="5">The sequence shown here is derived from an EMBL/GenBank/DDBJ whole genome shotgun (WGS) entry which is preliminary data.</text>
</comment>
<dbReference type="InterPro" id="IPR013342">
    <property type="entry name" value="Mandelate_racemase_C"/>
</dbReference>
<dbReference type="InterPro" id="IPR046945">
    <property type="entry name" value="RHMD-like"/>
</dbReference>
<dbReference type="InterPro" id="IPR029065">
    <property type="entry name" value="Enolase_C-like"/>
</dbReference>
<gene>
    <name evidence="5" type="ORF">GBAR_LOCUS12325</name>
</gene>
<organism evidence="5 6">
    <name type="scientific">Geodia barretti</name>
    <name type="common">Barrett's horny sponge</name>
    <dbReference type="NCBI Taxonomy" id="519541"/>
    <lineage>
        <taxon>Eukaryota</taxon>
        <taxon>Metazoa</taxon>
        <taxon>Porifera</taxon>
        <taxon>Demospongiae</taxon>
        <taxon>Heteroscleromorpha</taxon>
        <taxon>Tetractinellida</taxon>
        <taxon>Astrophorina</taxon>
        <taxon>Geodiidae</taxon>
        <taxon>Geodia</taxon>
    </lineage>
</organism>
<dbReference type="Gene3D" id="3.30.390.10">
    <property type="entry name" value="Enolase-like, N-terminal domain"/>
    <property type="match status" value="1"/>
</dbReference>
<evidence type="ECO:0000256" key="2">
    <source>
        <dbReference type="ARBA" id="ARBA00022723"/>
    </source>
</evidence>
<sequence length="244" mass="27473">MKMMPPHSFKIVAVESELYEWDKPPIWNGMHVYDKGRLHLICSVPTLIGRGCNGYRLCLSVSRELQIYGPGGYHTQVLAAINQACWDIHGKIEGKSVHALLGGTQERIRTYIAGGYYGRGKGFDELREEMARNINEFNATAVKMKIGDPDAGLETDTKRIEAVRETVGPDTTLMVDANCAWSVEKACECLRYCRQTTSSGLKSRSTATITEDTKHCAKSHKIWNTNCHWGKRIRFTLFQTLIDV</sequence>
<name>A0AA35S1S6_GEOBA</name>
<comment type="cofactor">
    <cofactor evidence="1">
        <name>Mg(2+)</name>
        <dbReference type="ChEBI" id="CHEBI:18420"/>
    </cofactor>
</comment>
<dbReference type="Gene3D" id="3.20.20.120">
    <property type="entry name" value="Enolase-like C-terminal domain"/>
    <property type="match status" value="1"/>
</dbReference>
<keyword evidence="2" id="KW-0479">Metal-binding</keyword>
<dbReference type="InterPro" id="IPR029017">
    <property type="entry name" value="Enolase-like_N"/>
</dbReference>
<dbReference type="SUPFAM" id="SSF51604">
    <property type="entry name" value="Enolase C-terminal domain-like"/>
    <property type="match status" value="1"/>
</dbReference>
<reference evidence="5" key="1">
    <citation type="submission" date="2023-03" db="EMBL/GenBank/DDBJ databases">
        <authorList>
            <person name="Steffen K."/>
            <person name="Cardenas P."/>
        </authorList>
    </citation>
    <scope>NUCLEOTIDE SEQUENCE</scope>
</reference>